<organism evidence="1">
    <name type="scientific">Rhizobium leguminosarum</name>
    <dbReference type="NCBI Taxonomy" id="384"/>
    <lineage>
        <taxon>Bacteria</taxon>
        <taxon>Pseudomonadati</taxon>
        <taxon>Pseudomonadota</taxon>
        <taxon>Alphaproteobacteria</taxon>
        <taxon>Hyphomicrobiales</taxon>
        <taxon>Rhizobiaceae</taxon>
        <taxon>Rhizobium/Agrobacterium group</taxon>
        <taxon>Rhizobium</taxon>
    </lineage>
</organism>
<protein>
    <submittedName>
        <fullName evidence="1">Uncharacterized protein</fullName>
    </submittedName>
</protein>
<sequence>MVPAGRFCNAIHILRNLELACRHIGKKIFESPGVRITRWRDGMPPIGQGKRPNIHCPLEWGDDLADAAKNATTTAPPQAVTMKGGEYFFMPSIAFLRSL</sequence>
<dbReference type="AlphaFoldDB" id="A0A179BGH0"/>
<proteinExistence type="predicted"/>
<dbReference type="InterPro" id="IPR011008">
    <property type="entry name" value="Dimeric_a/b-barrel"/>
</dbReference>
<comment type="caution">
    <text evidence="1">The sequence shown here is derived from an EMBL/GenBank/DDBJ whole genome shotgun (WGS) entry which is preliminary data.</text>
</comment>
<evidence type="ECO:0000313" key="1">
    <source>
        <dbReference type="EMBL" id="OAP90221.1"/>
    </source>
</evidence>
<reference evidence="1" key="1">
    <citation type="submission" date="2016-04" db="EMBL/GenBank/DDBJ databases">
        <title>Fast-growing isolate from the root nodules of Vavilovia formosa.</title>
        <authorList>
            <person name="Kimeklis A."/>
            <person name="Safronova V."/>
            <person name="Belimov A."/>
            <person name="Andronov E."/>
        </authorList>
    </citation>
    <scope>NUCLEOTIDE SEQUENCE [LARGE SCALE GENOMIC DNA]</scope>
    <source>
        <strain evidence="1">Vaf-46</strain>
    </source>
</reference>
<accession>A0A179BGH0</accession>
<gene>
    <name evidence="1" type="ORF">A4U53_30325</name>
</gene>
<dbReference type="SUPFAM" id="SSF54909">
    <property type="entry name" value="Dimeric alpha+beta barrel"/>
    <property type="match status" value="1"/>
</dbReference>
<dbReference type="EMBL" id="LWBS01000423">
    <property type="protein sequence ID" value="OAP90221.1"/>
    <property type="molecule type" value="Genomic_DNA"/>
</dbReference>
<name>A0A179BGH0_RHILE</name>